<sequence length="283" mass="31349">MLKRFNTSNSRDYNNDQAHADGTLTWSDEDGLRYHDGETLGGDPIIGIHEQGNVVTTVTGGDGVSIVTVTGDQTGQWWATVNGNDLYFSNDPTEVKYRVSAKSYDSGSNLTSLTFSTEFNPDYIPQVGTTIYADIYKQPVNRLIAGRGVNFDRTNKRLLVEQQYAGQQNILLDAGTAASGYTMTELTCALIGISTHPEYGNTGETHNIFLPFENPPEGIRPDIPLGTRITVINNQMANSVNIYGWATPGYWTLNAFESMEMIYMNDVEFGAAGWWVTNTWVWP</sequence>
<proteinExistence type="predicted"/>
<organism evidence="2">
    <name type="scientific">uncultured Caudovirales phage</name>
    <dbReference type="NCBI Taxonomy" id="2100421"/>
    <lineage>
        <taxon>Viruses</taxon>
        <taxon>Duplodnaviria</taxon>
        <taxon>Heunggongvirae</taxon>
        <taxon>Uroviricota</taxon>
        <taxon>Caudoviricetes</taxon>
        <taxon>Peduoviridae</taxon>
        <taxon>Maltschvirus</taxon>
        <taxon>Maltschvirus maltsch</taxon>
    </lineage>
</organism>
<gene>
    <name evidence="2" type="ORF">UFOVP112_250</name>
</gene>
<evidence type="ECO:0000256" key="1">
    <source>
        <dbReference type="SAM" id="MobiDB-lite"/>
    </source>
</evidence>
<evidence type="ECO:0000313" key="2">
    <source>
        <dbReference type="EMBL" id="CAB4129152.1"/>
    </source>
</evidence>
<protein>
    <submittedName>
        <fullName evidence="2">Uncharacterized protein</fullName>
    </submittedName>
</protein>
<name>A0A6J5L6I0_9CAUD</name>
<reference evidence="2" key="1">
    <citation type="submission" date="2020-04" db="EMBL/GenBank/DDBJ databases">
        <authorList>
            <person name="Chiriac C."/>
            <person name="Salcher M."/>
            <person name="Ghai R."/>
            <person name="Kavagutti S V."/>
        </authorList>
    </citation>
    <scope>NUCLEOTIDE SEQUENCE</scope>
</reference>
<dbReference type="EMBL" id="LR796233">
    <property type="protein sequence ID" value="CAB4129152.1"/>
    <property type="molecule type" value="Genomic_DNA"/>
</dbReference>
<accession>A0A6J5L6I0</accession>
<feature type="compositionally biased region" description="Polar residues" evidence="1">
    <location>
        <begin position="1"/>
        <end position="17"/>
    </location>
</feature>
<feature type="region of interest" description="Disordered" evidence="1">
    <location>
        <begin position="1"/>
        <end position="24"/>
    </location>
</feature>